<keyword evidence="2" id="KW-1185">Reference proteome</keyword>
<proteinExistence type="predicted"/>
<sequence length="59" mass="6808">MRLSHSREIGARSLNRLLHPRAHVRVKAFRPGTSFVVKNLERLVKHTIYARLFSLTAAK</sequence>
<name>A0A285RIQ5_9RHOB</name>
<dbReference type="EMBL" id="OBMT01000001">
    <property type="protein sequence ID" value="SOB93961.1"/>
    <property type="molecule type" value="Genomic_DNA"/>
</dbReference>
<dbReference type="Proteomes" id="UP000219111">
    <property type="component" value="Unassembled WGS sequence"/>
</dbReference>
<gene>
    <name evidence="1" type="ORF">SAMN05877831_101291</name>
</gene>
<protein>
    <submittedName>
        <fullName evidence="1">Uncharacterized protein</fullName>
    </submittedName>
</protein>
<reference evidence="2" key="1">
    <citation type="submission" date="2017-08" db="EMBL/GenBank/DDBJ databases">
        <authorList>
            <person name="Varghese N."/>
            <person name="Submissions S."/>
        </authorList>
    </citation>
    <scope>NUCLEOTIDE SEQUENCE [LARGE SCALE GENOMIC DNA]</scope>
    <source>
        <strain evidence="2">JA276</strain>
    </source>
</reference>
<dbReference type="AlphaFoldDB" id="A0A285RIQ5"/>
<accession>A0A285RIQ5</accession>
<evidence type="ECO:0000313" key="2">
    <source>
        <dbReference type="Proteomes" id="UP000219111"/>
    </source>
</evidence>
<evidence type="ECO:0000313" key="1">
    <source>
        <dbReference type="EMBL" id="SOB93961.1"/>
    </source>
</evidence>
<organism evidence="1 2">
    <name type="scientific">Rhodobacter maris</name>
    <dbReference type="NCBI Taxonomy" id="446682"/>
    <lineage>
        <taxon>Bacteria</taxon>
        <taxon>Pseudomonadati</taxon>
        <taxon>Pseudomonadota</taxon>
        <taxon>Alphaproteobacteria</taxon>
        <taxon>Rhodobacterales</taxon>
        <taxon>Rhodobacter group</taxon>
        <taxon>Rhodobacter</taxon>
    </lineage>
</organism>